<feature type="domain" description="DUF1468" evidence="2">
    <location>
        <begin position="9"/>
        <end position="146"/>
    </location>
</feature>
<keyword evidence="1" id="KW-0812">Transmembrane</keyword>
<organism evidence="3 4">
    <name type="scientific">Pontibacillus salicampi</name>
    <dbReference type="NCBI Taxonomy" id="1449801"/>
    <lineage>
        <taxon>Bacteria</taxon>
        <taxon>Bacillati</taxon>
        <taxon>Bacillota</taxon>
        <taxon>Bacilli</taxon>
        <taxon>Bacillales</taxon>
        <taxon>Bacillaceae</taxon>
        <taxon>Pontibacillus</taxon>
    </lineage>
</organism>
<protein>
    <submittedName>
        <fullName evidence="3">Tripartite tricarboxylate transporter TctB family protein</fullName>
    </submittedName>
</protein>
<keyword evidence="4" id="KW-1185">Reference proteome</keyword>
<dbReference type="Proteomes" id="UP001589836">
    <property type="component" value="Unassembled WGS sequence"/>
</dbReference>
<dbReference type="InterPro" id="IPR009936">
    <property type="entry name" value="DUF1468"/>
</dbReference>
<feature type="transmembrane region" description="Helical" evidence="1">
    <location>
        <begin position="9"/>
        <end position="27"/>
    </location>
</feature>
<keyword evidence="1" id="KW-1133">Transmembrane helix</keyword>
<reference evidence="3 4" key="1">
    <citation type="submission" date="2024-09" db="EMBL/GenBank/DDBJ databases">
        <authorList>
            <person name="Sun Q."/>
            <person name="Mori K."/>
        </authorList>
    </citation>
    <scope>NUCLEOTIDE SEQUENCE [LARGE SCALE GENOMIC DNA]</scope>
    <source>
        <strain evidence="3 4">NCAIM B.02529</strain>
    </source>
</reference>
<evidence type="ECO:0000313" key="4">
    <source>
        <dbReference type="Proteomes" id="UP001589836"/>
    </source>
</evidence>
<accession>A0ABV6LRU9</accession>
<gene>
    <name evidence="3" type="ORF">ACFFGV_15900</name>
</gene>
<keyword evidence="1" id="KW-0472">Membrane</keyword>
<dbReference type="Pfam" id="PF07331">
    <property type="entry name" value="TctB"/>
    <property type="match status" value="1"/>
</dbReference>
<name>A0ABV6LRU9_9BACI</name>
<evidence type="ECO:0000313" key="3">
    <source>
        <dbReference type="EMBL" id="MFC0525064.1"/>
    </source>
</evidence>
<dbReference type="EMBL" id="JBHLTP010000013">
    <property type="protein sequence ID" value="MFC0525064.1"/>
    <property type="molecule type" value="Genomic_DNA"/>
</dbReference>
<comment type="caution">
    <text evidence="3">The sequence shown here is derived from an EMBL/GenBank/DDBJ whole genome shotgun (WGS) entry which is preliminary data.</text>
</comment>
<feature type="transmembrane region" description="Helical" evidence="1">
    <location>
        <begin position="121"/>
        <end position="141"/>
    </location>
</feature>
<feature type="transmembrane region" description="Helical" evidence="1">
    <location>
        <begin position="39"/>
        <end position="57"/>
    </location>
</feature>
<dbReference type="RefSeq" id="WP_377349832.1">
    <property type="nucleotide sequence ID" value="NZ_JBHLTP010000013.1"/>
</dbReference>
<evidence type="ECO:0000259" key="2">
    <source>
        <dbReference type="Pfam" id="PF07331"/>
    </source>
</evidence>
<proteinExistence type="predicted"/>
<sequence length="152" mass="17398">MLKTLNQKISLFLLIFSGGYLVMSYNLPAYPYVPVDADLVPKALGYIMVVLAVLLYFDKQSETNEEKEKRAIPKKEIGVLSVVAFMIFCYIFLFELLGFVVVTALFLFICSRFLGYTNVKVNAIVSVLFPSLLYYLFHYLLQIRLPQGILPF</sequence>
<feature type="transmembrane region" description="Helical" evidence="1">
    <location>
        <begin position="77"/>
        <end position="109"/>
    </location>
</feature>
<evidence type="ECO:0000256" key="1">
    <source>
        <dbReference type="SAM" id="Phobius"/>
    </source>
</evidence>